<dbReference type="AlphaFoldDB" id="A0A143YN54"/>
<evidence type="ECO:0000313" key="2">
    <source>
        <dbReference type="EMBL" id="CZQ92666.1"/>
    </source>
</evidence>
<dbReference type="RefSeq" id="WP_087033114.1">
    <property type="nucleotide sequence ID" value="NZ_FJNE01000004.1"/>
</dbReference>
<accession>A0A143YN54</accession>
<keyword evidence="1" id="KW-1133">Transmembrane helix</keyword>
<dbReference type="OrthoDB" id="48792at2"/>
<dbReference type="GO" id="GO:0016020">
    <property type="term" value="C:membrane"/>
    <property type="evidence" value="ECO:0007669"/>
    <property type="project" value="InterPro"/>
</dbReference>
<dbReference type="PRINTS" id="PR01759">
    <property type="entry name" value="CAPSULEPROTC"/>
</dbReference>
<organism evidence="2 3">
    <name type="scientific">Trichococcus palustris</name>
    <dbReference type="NCBI Taxonomy" id="140314"/>
    <lineage>
        <taxon>Bacteria</taxon>
        <taxon>Bacillati</taxon>
        <taxon>Bacillota</taxon>
        <taxon>Bacilli</taxon>
        <taxon>Lactobacillales</taxon>
        <taxon>Carnobacteriaceae</taxon>
        <taxon>Trichococcus</taxon>
    </lineage>
</organism>
<dbReference type="GO" id="GO:0045227">
    <property type="term" value="P:capsule polysaccharide biosynthetic process"/>
    <property type="evidence" value="ECO:0007669"/>
    <property type="project" value="InterPro"/>
</dbReference>
<protein>
    <submittedName>
        <fullName evidence="2">Capsule biosynthesis protein capc</fullName>
    </submittedName>
</protein>
<gene>
    <name evidence="2" type="ORF">Tpal_1526</name>
</gene>
<name>A0A143YN54_9LACT</name>
<dbReference type="EMBL" id="FJNE01000004">
    <property type="protein sequence ID" value="CZQ92666.1"/>
    <property type="molecule type" value="Genomic_DNA"/>
</dbReference>
<keyword evidence="1" id="KW-0812">Transmembrane</keyword>
<dbReference type="InterPro" id="IPR008338">
    <property type="entry name" value="Capsule_biosynth_CapC"/>
</dbReference>
<keyword evidence="3" id="KW-1185">Reference proteome</keyword>
<dbReference type="NCBIfam" id="TIGR04011">
    <property type="entry name" value="poly_gGlu_PgsC"/>
    <property type="match status" value="1"/>
</dbReference>
<dbReference type="STRING" id="140314.SAMN04488076_11632"/>
<evidence type="ECO:0000256" key="1">
    <source>
        <dbReference type="SAM" id="Phobius"/>
    </source>
</evidence>
<proteinExistence type="predicted"/>
<sequence length="151" mass="16810">MYGTELYIAIVIGTFLSLLYTEITGILPAGLVVAGYFALMFNHPYAILGILFISCLTYLIVTHVVSRFVILYGRRKFVAMITVGILVKLLLDYLVPYIPYEIYEISGIGVIIPGIIANTIQRQGFVHTMTSTVVISTATYLVLYGYNAFIH</sequence>
<dbReference type="Pfam" id="PF14102">
    <property type="entry name" value="Caps_synth_CapC"/>
    <property type="match status" value="1"/>
</dbReference>
<reference evidence="2 3" key="1">
    <citation type="submission" date="2016-02" db="EMBL/GenBank/DDBJ databases">
        <authorList>
            <person name="Wen L."/>
            <person name="He K."/>
            <person name="Yang H."/>
        </authorList>
    </citation>
    <scope>NUCLEOTIDE SEQUENCE [LARGE SCALE GENOMIC DNA]</scope>
    <source>
        <strain evidence="2">Trichococcus palustris</strain>
    </source>
</reference>
<feature type="transmembrane region" description="Helical" evidence="1">
    <location>
        <begin position="132"/>
        <end position="150"/>
    </location>
</feature>
<evidence type="ECO:0000313" key="3">
    <source>
        <dbReference type="Proteomes" id="UP000242754"/>
    </source>
</evidence>
<feature type="transmembrane region" description="Helical" evidence="1">
    <location>
        <begin position="45"/>
        <end position="65"/>
    </location>
</feature>
<keyword evidence="1" id="KW-0472">Membrane</keyword>
<dbReference type="Proteomes" id="UP000242754">
    <property type="component" value="Unassembled WGS sequence"/>
</dbReference>
<feature type="transmembrane region" description="Helical" evidence="1">
    <location>
        <begin position="7"/>
        <end position="39"/>
    </location>
</feature>
<feature type="transmembrane region" description="Helical" evidence="1">
    <location>
        <begin position="77"/>
        <end position="96"/>
    </location>
</feature>